<dbReference type="OrthoDB" id="5403707at2759"/>
<protein>
    <recommendedName>
        <fullName evidence="4">Apple domain-containing protein</fullName>
    </recommendedName>
</protein>
<organism evidence="2 3">
    <name type="scientific">Fusarium beomiforme</name>
    <dbReference type="NCBI Taxonomy" id="44412"/>
    <lineage>
        <taxon>Eukaryota</taxon>
        <taxon>Fungi</taxon>
        <taxon>Dikarya</taxon>
        <taxon>Ascomycota</taxon>
        <taxon>Pezizomycotina</taxon>
        <taxon>Sordariomycetes</taxon>
        <taxon>Hypocreomycetidae</taxon>
        <taxon>Hypocreales</taxon>
        <taxon>Nectriaceae</taxon>
        <taxon>Fusarium</taxon>
        <taxon>Fusarium burgessii species complex</taxon>
    </lineage>
</organism>
<comment type="caution">
    <text evidence="2">The sequence shown here is derived from an EMBL/GenBank/DDBJ whole genome shotgun (WGS) entry which is preliminary data.</text>
</comment>
<reference evidence="2" key="1">
    <citation type="journal article" date="2017" name="Mycologia">
        <title>Fusarium algeriense, sp. nov., a novel toxigenic crown rot pathogen of durum wheat from Algeria is nested in the Fusarium burgessii species complex.</title>
        <authorList>
            <person name="Laraba I."/>
            <person name="Keddad A."/>
            <person name="Boureghda H."/>
            <person name="Abdallah N."/>
            <person name="Vaughan M.M."/>
            <person name="Proctor R.H."/>
            <person name="Busman M."/>
            <person name="O'Donnell K."/>
        </authorList>
    </citation>
    <scope>NUCLEOTIDE SEQUENCE</scope>
    <source>
        <strain evidence="2">NRRL 25174</strain>
    </source>
</reference>
<dbReference type="AlphaFoldDB" id="A0A9P5AV17"/>
<proteinExistence type="predicted"/>
<evidence type="ECO:0000313" key="3">
    <source>
        <dbReference type="Proteomes" id="UP000730481"/>
    </source>
</evidence>
<dbReference type="Proteomes" id="UP000730481">
    <property type="component" value="Unassembled WGS sequence"/>
</dbReference>
<feature type="chain" id="PRO_5040302241" description="Apple domain-containing protein" evidence="1">
    <location>
        <begin position="21"/>
        <end position="144"/>
    </location>
</feature>
<feature type="signal peptide" evidence="1">
    <location>
        <begin position="1"/>
        <end position="20"/>
    </location>
</feature>
<reference evidence="2" key="2">
    <citation type="submission" date="2020-02" db="EMBL/GenBank/DDBJ databases">
        <title>Identification and distribution of gene clusters putatively required for synthesis of sphingolipid metabolism inhibitors in phylogenetically diverse species of the filamentous fungus Fusarium.</title>
        <authorList>
            <person name="Kim H.-S."/>
            <person name="Busman M."/>
            <person name="Brown D.W."/>
            <person name="Divon H."/>
            <person name="Uhlig S."/>
            <person name="Proctor R.H."/>
        </authorList>
    </citation>
    <scope>NUCLEOTIDE SEQUENCE</scope>
    <source>
        <strain evidence="2">NRRL 25174</strain>
    </source>
</reference>
<evidence type="ECO:0008006" key="4">
    <source>
        <dbReference type="Google" id="ProtNLM"/>
    </source>
</evidence>
<sequence length="144" mass="15717">MKASVAYSLIALLGASQVNAECVEGHRETIAPDYVVEHRCNMCRTGTTNERIASAKDCAALCETAGVDVCSYHPPTKKCIVSKPDGKDYDRKDVIYIFKVEIEDLFVIPHPFEETDAEAKEACLVREASPKSELAEYKATAASG</sequence>
<accession>A0A9P5AV17</accession>
<dbReference type="EMBL" id="PVQB02000034">
    <property type="protein sequence ID" value="KAF4345062.1"/>
    <property type="molecule type" value="Genomic_DNA"/>
</dbReference>
<gene>
    <name evidence="2" type="ORF">FBEOM_936</name>
</gene>
<evidence type="ECO:0000313" key="2">
    <source>
        <dbReference type="EMBL" id="KAF4345062.1"/>
    </source>
</evidence>
<keyword evidence="1" id="KW-0732">Signal</keyword>
<keyword evidence="3" id="KW-1185">Reference proteome</keyword>
<name>A0A9P5AV17_9HYPO</name>
<evidence type="ECO:0000256" key="1">
    <source>
        <dbReference type="SAM" id="SignalP"/>
    </source>
</evidence>